<evidence type="ECO:0000313" key="8">
    <source>
        <dbReference type="Proteomes" id="UP001226160"/>
    </source>
</evidence>
<feature type="transmembrane region" description="Helical" evidence="6">
    <location>
        <begin position="12"/>
        <end position="36"/>
    </location>
</feature>
<evidence type="ECO:0000256" key="2">
    <source>
        <dbReference type="ARBA" id="ARBA00022475"/>
    </source>
</evidence>
<comment type="caution">
    <text evidence="7">The sequence shown here is derived from an EMBL/GenBank/DDBJ whole genome shotgun (WGS) entry which is preliminary data.</text>
</comment>
<feature type="transmembrane region" description="Helical" evidence="6">
    <location>
        <begin position="156"/>
        <end position="176"/>
    </location>
</feature>
<evidence type="ECO:0000256" key="5">
    <source>
        <dbReference type="ARBA" id="ARBA00023136"/>
    </source>
</evidence>
<dbReference type="PIRSF" id="PIRSF006060">
    <property type="entry name" value="AA_transporter"/>
    <property type="match status" value="1"/>
</dbReference>
<feature type="transmembrane region" description="Helical" evidence="6">
    <location>
        <begin position="126"/>
        <end position="144"/>
    </location>
</feature>
<dbReference type="GO" id="GO:0022857">
    <property type="term" value="F:transmembrane transporter activity"/>
    <property type="evidence" value="ECO:0007669"/>
    <property type="project" value="InterPro"/>
</dbReference>
<dbReference type="PANTHER" id="PTHR42770:SF16">
    <property type="entry name" value="AMINO ACID PERMEASE"/>
    <property type="match status" value="1"/>
</dbReference>
<feature type="transmembrane region" description="Helical" evidence="6">
    <location>
        <begin position="403"/>
        <end position="423"/>
    </location>
</feature>
<dbReference type="RefSeq" id="WP_284589586.1">
    <property type="nucleotide sequence ID" value="NZ_JASNVP010000004.1"/>
</dbReference>
<evidence type="ECO:0000256" key="4">
    <source>
        <dbReference type="ARBA" id="ARBA00022989"/>
    </source>
</evidence>
<dbReference type="GO" id="GO:0005886">
    <property type="term" value="C:plasma membrane"/>
    <property type="evidence" value="ECO:0007669"/>
    <property type="project" value="UniProtKB-SubCell"/>
</dbReference>
<evidence type="ECO:0000256" key="1">
    <source>
        <dbReference type="ARBA" id="ARBA00004651"/>
    </source>
</evidence>
<keyword evidence="3 6" id="KW-0812">Transmembrane</keyword>
<name>A0AAP4BU58_9CORY</name>
<accession>A0AAP4BU58</accession>
<feature type="transmembrane region" description="Helical" evidence="6">
    <location>
        <begin position="228"/>
        <end position="248"/>
    </location>
</feature>
<evidence type="ECO:0000313" key="7">
    <source>
        <dbReference type="EMBL" id="MDK4325833.1"/>
    </source>
</evidence>
<keyword evidence="4 6" id="KW-1133">Transmembrane helix</keyword>
<proteinExistence type="predicted"/>
<dbReference type="AlphaFoldDB" id="A0AAP4BU58"/>
<organism evidence="7 8">
    <name type="scientific">Corynebacterium propinquum</name>
    <dbReference type="NCBI Taxonomy" id="43769"/>
    <lineage>
        <taxon>Bacteria</taxon>
        <taxon>Bacillati</taxon>
        <taxon>Actinomycetota</taxon>
        <taxon>Actinomycetes</taxon>
        <taxon>Mycobacteriales</taxon>
        <taxon>Corynebacteriaceae</taxon>
        <taxon>Corynebacterium</taxon>
    </lineage>
</organism>
<dbReference type="InterPro" id="IPR050367">
    <property type="entry name" value="APC_superfamily"/>
</dbReference>
<evidence type="ECO:0000256" key="6">
    <source>
        <dbReference type="SAM" id="Phobius"/>
    </source>
</evidence>
<feature type="transmembrane region" description="Helical" evidence="6">
    <location>
        <begin position="42"/>
        <end position="66"/>
    </location>
</feature>
<feature type="transmembrane region" description="Helical" evidence="6">
    <location>
        <begin position="435"/>
        <end position="457"/>
    </location>
</feature>
<keyword evidence="5 6" id="KW-0472">Membrane</keyword>
<comment type="subcellular location">
    <subcellularLocation>
        <location evidence="1">Cell membrane</location>
        <topology evidence="1">Multi-pass membrane protein</topology>
    </subcellularLocation>
</comment>
<sequence>METTLQRRLGVTGIVFMVIAAAAPITVVGANFPIIFTVSDSVGAPLMIAVATVILLLFSVGFSWMSPRIPDAGAFYSYVHHGLGKRAGLGTAAVALLSYILLTVSMTCYLGVQAGNLLESWTGIELPWWLISAIMLLIVGYLGFHDIELSAKVLGLVLIFEVVAVVAIDLGVLLSGNELATQPFSPSEAISGAPGLGLLFAFLGFFGFEATAVFRNEAKDPERTIPRATFLAVSIIGALYFVSSWLVISGLGVDDAVAIAQQNPDTAVIALAGEVVAPIMADVVQVLIVTSMFACMLAFHNIVTRYLFTLGQRGVLPRSLAVVHATHRAPSRASLWVSGTTTLIVAVSALAQLDPVLQIYTWYSGAGAVGVIFMMTLTSAGILGFAKNYRAHATTTPRANTGVLLATALGGIGLLLVLGISLWNFPFLVDGTTAAVIWGLVLSGFFLAGFFLPSGALKSGAARTS</sequence>
<dbReference type="InterPro" id="IPR002293">
    <property type="entry name" value="AA/rel_permease1"/>
</dbReference>
<feature type="transmembrane region" description="Helical" evidence="6">
    <location>
        <begin position="359"/>
        <end position="383"/>
    </location>
</feature>
<feature type="transmembrane region" description="Helical" evidence="6">
    <location>
        <begin position="196"/>
        <end position="216"/>
    </location>
</feature>
<dbReference type="Gene3D" id="1.20.1740.10">
    <property type="entry name" value="Amino acid/polyamine transporter I"/>
    <property type="match status" value="1"/>
</dbReference>
<protein>
    <submittedName>
        <fullName evidence="7">APC family permease</fullName>
    </submittedName>
</protein>
<evidence type="ECO:0000256" key="3">
    <source>
        <dbReference type="ARBA" id="ARBA00022692"/>
    </source>
</evidence>
<dbReference type="PANTHER" id="PTHR42770">
    <property type="entry name" value="AMINO ACID TRANSPORTER-RELATED"/>
    <property type="match status" value="1"/>
</dbReference>
<feature type="transmembrane region" description="Helical" evidence="6">
    <location>
        <begin position="283"/>
        <end position="303"/>
    </location>
</feature>
<dbReference type="Proteomes" id="UP001226160">
    <property type="component" value="Unassembled WGS sequence"/>
</dbReference>
<dbReference type="EMBL" id="JASNVP010000004">
    <property type="protein sequence ID" value="MDK4325833.1"/>
    <property type="molecule type" value="Genomic_DNA"/>
</dbReference>
<dbReference type="Pfam" id="PF13520">
    <property type="entry name" value="AA_permease_2"/>
    <property type="match status" value="1"/>
</dbReference>
<keyword evidence="2" id="KW-1003">Cell membrane</keyword>
<gene>
    <name evidence="7" type="ORF">QPX54_04785</name>
</gene>
<reference evidence="7" key="1">
    <citation type="submission" date="2023-05" db="EMBL/GenBank/DDBJ databases">
        <title>Metabolic capabilities are highly conserved among human nasal-associated Corynebacterium species in pangenomic analyses.</title>
        <authorList>
            <person name="Tran T.H."/>
            <person name="Roberts A.Q."/>
            <person name="Escapa I.F."/>
            <person name="Gao W."/>
            <person name="Conlan S."/>
            <person name="Kong H."/>
            <person name="Segre J.A."/>
            <person name="Kelly M.S."/>
            <person name="Lemon K.P."/>
        </authorList>
    </citation>
    <scope>NUCLEOTIDE SEQUENCE</scope>
    <source>
        <strain evidence="7">KPL2654</strain>
    </source>
</reference>
<feature type="transmembrane region" description="Helical" evidence="6">
    <location>
        <begin position="333"/>
        <end position="353"/>
    </location>
</feature>
<feature type="transmembrane region" description="Helical" evidence="6">
    <location>
        <begin position="87"/>
        <end position="106"/>
    </location>
</feature>